<comment type="caution">
    <text evidence="1">The sequence shown here is derived from an EMBL/GenBank/DDBJ whole genome shotgun (WGS) entry which is preliminary data.</text>
</comment>
<accession>A0A370WXC3</accession>
<dbReference type="RefSeq" id="WP_115479707.1">
    <property type="nucleotide sequence ID" value="NZ_QRBF01000009.1"/>
</dbReference>
<dbReference type="Proteomes" id="UP000255334">
    <property type="component" value="Unassembled WGS sequence"/>
</dbReference>
<dbReference type="OrthoDB" id="5959215at2"/>
<reference evidence="1 2" key="1">
    <citation type="submission" date="2018-07" db="EMBL/GenBank/DDBJ databases">
        <title>Dyella monticola sp. nov. and Dyella psychrodurans sp. nov. isolated from monsoon evergreen broad-leaved forest soil of Dinghu Mountain, China.</title>
        <authorList>
            <person name="Gao Z."/>
            <person name="Qiu L."/>
        </authorList>
    </citation>
    <scope>NUCLEOTIDE SEQUENCE [LARGE SCALE GENOMIC DNA]</scope>
    <source>
        <strain evidence="1 2">4MSK11</strain>
    </source>
</reference>
<dbReference type="PROSITE" id="PS51257">
    <property type="entry name" value="PROKAR_LIPOPROTEIN"/>
    <property type="match status" value="1"/>
</dbReference>
<protein>
    <submittedName>
        <fullName evidence="1">Uncharacterized protein</fullName>
    </submittedName>
</protein>
<dbReference type="AlphaFoldDB" id="A0A370WXC3"/>
<evidence type="ECO:0000313" key="2">
    <source>
        <dbReference type="Proteomes" id="UP000255334"/>
    </source>
</evidence>
<name>A0A370WXC3_9GAMM</name>
<organism evidence="1 2">
    <name type="scientific">Dyella psychrodurans</name>
    <dbReference type="NCBI Taxonomy" id="1927960"/>
    <lineage>
        <taxon>Bacteria</taxon>
        <taxon>Pseudomonadati</taxon>
        <taxon>Pseudomonadota</taxon>
        <taxon>Gammaproteobacteria</taxon>
        <taxon>Lysobacterales</taxon>
        <taxon>Rhodanobacteraceae</taxon>
        <taxon>Dyella</taxon>
    </lineage>
</organism>
<evidence type="ECO:0000313" key="1">
    <source>
        <dbReference type="EMBL" id="RDS80706.1"/>
    </source>
</evidence>
<dbReference type="EMBL" id="QRBF01000009">
    <property type="protein sequence ID" value="RDS80706.1"/>
    <property type="molecule type" value="Genomic_DNA"/>
</dbReference>
<gene>
    <name evidence="1" type="ORF">DWU99_19205</name>
</gene>
<proteinExistence type="predicted"/>
<sequence length="184" mass="19644">MRKRVRLFVGLLVLLAWVPLTGFACGAGPLQLSANGSDHNNAPIGDSQDVARAGLAAPAASSPDVPKALLSLVQKGKPYATIRKQLLTNGWQPVATAMCMANVVGGNYKDLCGKHPDLGNCQLCQQMPELNVCSGDGYCNMQFRHADTPEIIRITTYGDTNGWNGANAASLIVTDWDFTKTPDK</sequence>
<keyword evidence="2" id="KW-1185">Reference proteome</keyword>